<feature type="domain" description="DUF3291" evidence="1">
    <location>
        <begin position="4"/>
        <end position="141"/>
    </location>
</feature>
<dbReference type="EMBL" id="CP120682">
    <property type="protein sequence ID" value="WKN35793.1"/>
    <property type="molecule type" value="Genomic_DNA"/>
</dbReference>
<reference evidence="2" key="1">
    <citation type="journal article" date="2023" name="Comput. Struct. Biotechnol. J.">
        <title>Discovery of a novel marine Bacteroidetes with a rich repertoire of carbohydrate-active enzymes.</title>
        <authorList>
            <person name="Chen B."/>
            <person name="Liu G."/>
            <person name="Chen Q."/>
            <person name="Wang H."/>
            <person name="Liu L."/>
            <person name="Tang K."/>
        </authorList>
    </citation>
    <scope>NUCLEOTIDE SEQUENCE</scope>
    <source>
        <strain evidence="2">TK19036</strain>
    </source>
</reference>
<proteinExistence type="predicted"/>
<evidence type="ECO:0000313" key="2">
    <source>
        <dbReference type="EMBL" id="WKN35793.1"/>
    </source>
</evidence>
<dbReference type="SUPFAM" id="SSF54909">
    <property type="entry name" value="Dimeric alpha+beta barrel"/>
    <property type="match status" value="1"/>
</dbReference>
<protein>
    <submittedName>
        <fullName evidence="2">DUF3291 domain-containing protein</fullName>
    </submittedName>
</protein>
<dbReference type="InterPro" id="IPR021708">
    <property type="entry name" value="DUF3291"/>
</dbReference>
<accession>A0AA49GLX3</accession>
<gene>
    <name evidence="2" type="ORF">K4G66_25835</name>
</gene>
<dbReference type="Pfam" id="PF11695">
    <property type="entry name" value="DUF3291"/>
    <property type="match status" value="1"/>
</dbReference>
<reference evidence="2" key="2">
    <citation type="journal article" date="2024" name="Antonie Van Leeuwenhoek">
        <title>Roseihalotalea indica gen. nov., sp. nov., a halophilic Bacteroidetes from mesopelagic Southwest Indian Ocean with higher carbohydrate metabolic potential.</title>
        <authorList>
            <person name="Chen B."/>
            <person name="Zhang M."/>
            <person name="Lin D."/>
            <person name="Ye J."/>
            <person name="Tang K."/>
        </authorList>
    </citation>
    <scope>NUCLEOTIDE SEQUENCE</scope>
    <source>
        <strain evidence="2">TK19036</strain>
    </source>
</reference>
<evidence type="ECO:0000259" key="1">
    <source>
        <dbReference type="Pfam" id="PF11695"/>
    </source>
</evidence>
<dbReference type="InterPro" id="IPR011008">
    <property type="entry name" value="Dimeric_a/b-barrel"/>
</dbReference>
<sequence>MHHLAQINISKLKYPLDHPQIAEFVDNLDYINRLAEKSPGFIWRLKDASGNATDINPFSDPMIIINMSVWENVASLKAFAFHTEHIQFMRKRNQWFEKLNGPNMVMWWIEPRHVPTVEEAKMRLQLLEESGDSPQAFAFKSTFDPPAEKV</sequence>
<organism evidence="2">
    <name type="scientific">Roseihalotalea indica</name>
    <dbReference type="NCBI Taxonomy" id="2867963"/>
    <lineage>
        <taxon>Bacteria</taxon>
        <taxon>Pseudomonadati</taxon>
        <taxon>Bacteroidota</taxon>
        <taxon>Cytophagia</taxon>
        <taxon>Cytophagales</taxon>
        <taxon>Catalimonadaceae</taxon>
        <taxon>Roseihalotalea</taxon>
    </lineage>
</organism>
<name>A0AA49GLX3_9BACT</name>
<dbReference type="AlphaFoldDB" id="A0AA49GLX3"/>